<protein>
    <recommendedName>
        <fullName evidence="3">DUF4258 domain-containing protein</fullName>
    </recommendedName>
</protein>
<organism evidence="1 2">
    <name type="scientific">Paenibacillus sophorae</name>
    <dbReference type="NCBI Taxonomy" id="1333845"/>
    <lineage>
        <taxon>Bacteria</taxon>
        <taxon>Bacillati</taxon>
        <taxon>Bacillota</taxon>
        <taxon>Bacilli</taxon>
        <taxon>Bacillales</taxon>
        <taxon>Paenibacillaceae</taxon>
        <taxon>Paenibacillus</taxon>
    </lineage>
</organism>
<name>A0ABX8HB58_9BACL</name>
<keyword evidence="2" id="KW-1185">Reference proteome</keyword>
<gene>
    <name evidence="1" type="ORF">KP014_20240</name>
</gene>
<proteinExistence type="predicted"/>
<dbReference type="EMBL" id="CP076607">
    <property type="protein sequence ID" value="QWU14242.1"/>
    <property type="molecule type" value="Genomic_DNA"/>
</dbReference>
<sequence length="81" mass="9580">MKIKFTQHARERIKKSGVRMGYLIKEVSCIKNIEGKIRWMTEKGVLVLLKVSENLIIVKTFISKQRYRGKGHKYYQGCEVY</sequence>
<evidence type="ECO:0000313" key="1">
    <source>
        <dbReference type="EMBL" id="QWU14242.1"/>
    </source>
</evidence>
<dbReference type="Proteomes" id="UP000683429">
    <property type="component" value="Chromosome"/>
</dbReference>
<reference evidence="1 2" key="1">
    <citation type="submission" date="2021-06" db="EMBL/GenBank/DDBJ databases">
        <title>Whole genome sequence of Paenibacillus sophorae DSM23020 for comparative genomics.</title>
        <authorList>
            <person name="Kim M.-J."/>
            <person name="Lee G."/>
            <person name="Shin J.-H."/>
        </authorList>
    </citation>
    <scope>NUCLEOTIDE SEQUENCE [LARGE SCALE GENOMIC DNA]</scope>
    <source>
        <strain evidence="1 2">DSM 23020</strain>
    </source>
</reference>
<accession>A0ABX8HB58</accession>
<evidence type="ECO:0000313" key="2">
    <source>
        <dbReference type="Proteomes" id="UP000683429"/>
    </source>
</evidence>
<dbReference type="RefSeq" id="WP_036588092.1">
    <property type="nucleotide sequence ID" value="NZ_CP076607.1"/>
</dbReference>
<evidence type="ECO:0008006" key="3">
    <source>
        <dbReference type="Google" id="ProtNLM"/>
    </source>
</evidence>